<dbReference type="InterPro" id="IPR041414">
    <property type="entry name" value="Raco-like_middle"/>
</dbReference>
<dbReference type="OrthoDB" id="9810588at2"/>
<dbReference type="GO" id="GO:0051536">
    <property type="term" value="F:iron-sulfur cluster binding"/>
    <property type="evidence" value="ECO:0007669"/>
    <property type="project" value="InterPro"/>
</dbReference>
<dbReference type="InterPro" id="IPR043129">
    <property type="entry name" value="ATPase_NBD"/>
</dbReference>
<dbReference type="Pfam" id="PF17651">
    <property type="entry name" value="Raco_middle"/>
    <property type="match status" value="1"/>
</dbReference>
<proteinExistence type="predicted"/>
<dbReference type="SUPFAM" id="SSF54292">
    <property type="entry name" value="2Fe-2S ferredoxin-like"/>
    <property type="match status" value="1"/>
</dbReference>
<dbReference type="RefSeq" id="WP_075865371.1">
    <property type="nucleotide sequence ID" value="NZ_BDJL01000035.1"/>
</dbReference>
<dbReference type="Gene3D" id="3.10.20.880">
    <property type="match status" value="1"/>
</dbReference>
<dbReference type="InterPro" id="IPR012675">
    <property type="entry name" value="Beta-grasp_dom_sf"/>
</dbReference>
<dbReference type="InterPro" id="IPR001041">
    <property type="entry name" value="2Fe-2S_ferredoxin-type"/>
</dbReference>
<evidence type="ECO:0000259" key="1">
    <source>
        <dbReference type="PROSITE" id="PS51085"/>
    </source>
</evidence>
<dbReference type="PANTHER" id="PTHR42895:SF2">
    <property type="entry name" value="IRON-SULFUR CLUSTER PROTEIN"/>
    <property type="match status" value="1"/>
</dbReference>
<protein>
    <submittedName>
        <fullName evidence="2">Ferredoxin</fullName>
    </submittedName>
</protein>
<dbReference type="AlphaFoldDB" id="A0A1L8D212"/>
<dbReference type="EMBL" id="BDJL01000035">
    <property type="protein sequence ID" value="GAV25208.1"/>
    <property type="molecule type" value="Genomic_DNA"/>
</dbReference>
<dbReference type="InterPro" id="IPR052911">
    <property type="entry name" value="Corrinoid_activation_enz"/>
</dbReference>
<dbReference type="InterPro" id="IPR040506">
    <property type="entry name" value="RACo_linker"/>
</dbReference>
<dbReference type="Gene3D" id="3.10.20.30">
    <property type="match status" value="1"/>
</dbReference>
<keyword evidence="3" id="KW-1185">Reference proteome</keyword>
<feature type="domain" description="2Fe-2S ferredoxin-type" evidence="1">
    <location>
        <begin position="4"/>
        <end position="80"/>
    </location>
</feature>
<accession>A0A1L8D212</accession>
<dbReference type="InterPro" id="IPR042259">
    <property type="entry name" value="Raco-like_middle_sf"/>
</dbReference>
<gene>
    <name evidence="2" type="ORF">ciss_11410</name>
</gene>
<dbReference type="Proteomes" id="UP000187338">
    <property type="component" value="Unassembled WGS sequence"/>
</dbReference>
<dbReference type="Gene3D" id="3.30.420.480">
    <property type="entry name" value="Domain of unknown function (DUF4445)"/>
    <property type="match status" value="1"/>
</dbReference>
<evidence type="ECO:0000313" key="2">
    <source>
        <dbReference type="EMBL" id="GAV25208.1"/>
    </source>
</evidence>
<dbReference type="Pfam" id="PF00111">
    <property type="entry name" value="Fer2"/>
    <property type="match status" value="1"/>
</dbReference>
<reference evidence="3" key="1">
    <citation type="submission" date="2016-12" db="EMBL/GenBank/DDBJ databases">
        <title>Draft Genome Sequences od Carboxydothermus pertinax and islandicus, Hydrogenogenic Carboxydotrophic Bacteria.</title>
        <authorList>
            <person name="Fukuyama Y."/>
            <person name="Ohmae K."/>
            <person name="Yoneda Y."/>
            <person name="Yoshida T."/>
            <person name="Sako Y."/>
        </authorList>
    </citation>
    <scope>NUCLEOTIDE SEQUENCE [LARGE SCALE GENOMIC DNA]</scope>
    <source>
        <strain evidence="3">SET</strain>
    </source>
</reference>
<dbReference type="SUPFAM" id="SSF53067">
    <property type="entry name" value="Actin-like ATPase domain"/>
    <property type="match status" value="1"/>
</dbReference>
<dbReference type="InterPro" id="IPR027980">
    <property type="entry name" value="RACo_C"/>
</dbReference>
<dbReference type="Pfam" id="PF14574">
    <property type="entry name" value="RACo_C_ter"/>
    <property type="match status" value="1"/>
</dbReference>
<comment type="caution">
    <text evidence="2">The sequence shown here is derived from an EMBL/GenBank/DDBJ whole genome shotgun (WGS) entry which is preliminary data.</text>
</comment>
<sequence>MKKFSIKIYPENVELQAEENATLKDIFFENGIKFDFPCGGVGKCKKCKVKILKNNGFEEEVLACQTKVESDLVIDLQQREQKHHILNEGVNRQIELKPLVRKIYVELPKPTLEDNRPDWTRIKEALGRADLKTKVSLLQELPEKLRQSGFKVTIVITEDEILAVEAGDTRAKHLGMAFDIGTTTVVGYLLDLNTGKELAHVSTLNPQTKYGADVISRITFATQEIDGLLKLHREIINEINNLIAKATKQAGHTPQNIYTITIAGNTTMHHLFLKIPPENLAKAPYVPVVRDPVIADAKDLKIAINPAGKVFVLPNIAGFVGADTVAAALAAEMDRGDKIRLLIDIGTNGEMVLGNKERLLACSTAAGPAFEGAQIACGMRGAEGAIDHVFIGEEYKYTVIGEVFPRGICGSGLLDLVAGLLEVGIVDQTGRLLPLERITHEVGQKYKDRVVEIDGVRAFVLEENEATGQRIYITQRDIRELQLAKGAIAAGIEILLETYGARVEDISEVLLAGAFGNYLNPHSACRIGLIPATLEDKIKGIDNAAGAGAKFALLSVEEYQRAIELSQKIQYIELSAKNEFTSIFAKKLKF</sequence>
<dbReference type="PROSITE" id="PS51085">
    <property type="entry name" value="2FE2S_FER_2"/>
    <property type="match status" value="1"/>
</dbReference>
<dbReference type="STRING" id="661089.ciss_11410"/>
<dbReference type="PANTHER" id="PTHR42895">
    <property type="entry name" value="IRON-SULFUR CLUSTER-BINDING PROTEIN-RELATED"/>
    <property type="match status" value="1"/>
</dbReference>
<evidence type="ECO:0000313" key="3">
    <source>
        <dbReference type="Proteomes" id="UP000187338"/>
    </source>
</evidence>
<dbReference type="InterPro" id="IPR036010">
    <property type="entry name" value="2Fe-2S_ferredoxin-like_sf"/>
</dbReference>
<name>A0A1L8D212_9THEO</name>
<organism evidence="2 3">
    <name type="scientific">Carboxydothermus islandicus</name>
    <dbReference type="NCBI Taxonomy" id="661089"/>
    <lineage>
        <taxon>Bacteria</taxon>
        <taxon>Bacillati</taxon>
        <taxon>Bacillota</taxon>
        <taxon>Clostridia</taxon>
        <taxon>Thermoanaerobacterales</taxon>
        <taxon>Thermoanaerobacteraceae</taxon>
        <taxon>Carboxydothermus</taxon>
    </lineage>
</organism>
<dbReference type="Pfam" id="PF17650">
    <property type="entry name" value="RACo_linker"/>
    <property type="match status" value="1"/>
</dbReference>